<evidence type="ECO:0000313" key="2">
    <source>
        <dbReference type="Proteomes" id="UP000188246"/>
    </source>
</evidence>
<organism evidence="1 2">
    <name type="scientific">Vagococcus penaei</name>
    <dbReference type="NCBI Taxonomy" id="633807"/>
    <lineage>
        <taxon>Bacteria</taxon>
        <taxon>Bacillati</taxon>
        <taxon>Bacillota</taxon>
        <taxon>Bacilli</taxon>
        <taxon>Lactobacillales</taxon>
        <taxon>Enterococcaceae</taxon>
        <taxon>Vagococcus</taxon>
    </lineage>
</organism>
<dbReference type="STRING" id="633807.BW732_08885"/>
<name>A0A1Q2D7Q1_9ENTE</name>
<dbReference type="OrthoDB" id="3182597at2"/>
<keyword evidence="2" id="KW-1185">Reference proteome</keyword>
<dbReference type="KEGG" id="vpi:BW732_08885"/>
<dbReference type="RefSeq" id="WP_077276401.1">
    <property type="nucleotide sequence ID" value="NZ_CP019609.1"/>
</dbReference>
<proteinExistence type="predicted"/>
<dbReference type="Proteomes" id="UP000188246">
    <property type="component" value="Chromosome"/>
</dbReference>
<evidence type="ECO:0000313" key="1">
    <source>
        <dbReference type="EMBL" id="AQP54325.1"/>
    </source>
</evidence>
<reference evidence="1 2" key="1">
    <citation type="journal article" date="2010" name="Int. J. Syst. Evol. Microbiol.">
        <title>Vagococcus penaei sp. nov., isolated from spoilage microbiota of cooked shrimp (Penaeus vannamei).</title>
        <authorList>
            <person name="Jaffres E."/>
            <person name="Prevost H."/>
            <person name="Rossero A."/>
            <person name="Joffraud J.J."/>
            <person name="Dousset X."/>
        </authorList>
    </citation>
    <scope>NUCLEOTIDE SEQUENCE [LARGE SCALE GENOMIC DNA]</scope>
    <source>
        <strain evidence="1 2">CD276</strain>
    </source>
</reference>
<protein>
    <submittedName>
        <fullName evidence="1">ATP-binding protein</fullName>
    </submittedName>
</protein>
<dbReference type="Gene3D" id="2.20.28.30">
    <property type="entry name" value="RNA polymerase ii, chain L"/>
    <property type="match status" value="1"/>
</dbReference>
<sequence length="349" mass="39870">MSEVLSHKCPNCDGPLLFDPEQQNFHCEYCLSIFTETDILSDSLQQQQQQLEETKEQLFNLYHCPSCGGDVVTDDTTVATFCYYCHNPVVLTDRVSGDFLPNAILPFTVSEDTARESFINWTKQKKFIPKDFFTAEQIDKITGVYFPYWNVDADIDGSVTAKGTKIDIWRVGDTEYTRTRRYDILRQGHLTFKSLLKNALAKNMKQKMLESVQPFPVDDVREFHTQYLSGFQAEKRDIEFQDIQQDVALELTNHTESLLLNDVIGYTTLAPKTRQAIIKNQSNKYLLLPLWIITYQDTQRDEPYYYAMNGVTGKVGGILPINKIKLTSVSVLCGIVTGLLTLLGGYLLF</sequence>
<dbReference type="AlphaFoldDB" id="A0A1Q2D7Q1"/>
<gene>
    <name evidence="1" type="ORF">BW732_08885</name>
</gene>
<dbReference type="GO" id="GO:0005524">
    <property type="term" value="F:ATP binding"/>
    <property type="evidence" value="ECO:0007669"/>
    <property type="project" value="UniProtKB-KW"/>
</dbReference>
<accession>A0A1Q2D7Q1</accession>
<keyword evidence="1" id="KW-0547">Nucleotide-binding</keyword>
<dbReference type="EMBL" id="CP019609">
    <property type="protein sequence ID" value="AQP54325.1"/>
    <property type="molecule type" value="Genomic_DNA"/>
</dbReference>
<keyword evidence="1" id="KW-0067">ATP-binding</keyword>